<proteinExistence type="predicted"/>
<sequence>MLSLCRPADAVTVWASRCCDCVGQQMLSLCKPADAVTVWASSCCHCVSAGVSCRTYSRGIRLRAGLHSFAKK</sequence>
<dbReference type="EMBL" id="JAWDGP010002132">
    <property type="protein sequence ID" value="KAK3785383.1"/>
    <property type="molecule type" value="Genomic_DNA"/>
</dbReference>
<dbReference type="Proteomes" id="UP001283361">
    <property type="component" value="Unassembled WGS sequence"/>
</dbReference>
<protein>
    <submittedName>
        <fullName evidence="1">Uncharacterized protein</fullName>
    </submittedName>
</protein>
<organism evidence="1 2">
    <name type="scientific">Elysia crispata</name>
    <name type="common">lettuce slug</name>
    <dbReference type="NCBI Taxonomy" id="231223"/>
    <lineage>
        <taxon>Eukaryota</taxon>
        <taxon>Metazoa</taxon>
        <taxon>Spiralia</taxon>
        <taxon>Lophotrochozoa</taxon>
        <taxon>Mollusca</taxon>
        <taxon>Gastropoda</taxon>
        <taxon>Heterobranchia</taxon>
        <taxon>Euthyneura</taxon>
        <taxon>Panpulmonata</taxon>
        <taxon>Sacoglossa</taxon>
        <taxon>Placobranchoidea</taxon>
        <taxon>Plakobranchidae</taxon>
        <taxon>Elysia</taxon>
    </lineage>
</organism>
<name>A0AAE1DXP8_9GAST</name>
<keyword evidence="2" id="KW-1185">Reference proteome</keyword>
<evidence type="ECO:0000313" key="2">
    <source>
        <dbReference type="Proteomes" id="UP001283361"/>
    </source>
</evidence>
<dbReference type="AlphaFoldDB" id="A0AAE1DXP8"/>
<gene>
    <name evidence="1" type="ORF">RRG08_045606</name>
</gene>
<reference evidence="1" key="1">
    <citation type="journal article" date="2023" name="G3 (Bethesda)">
        <title>A reference genome for the long-term kleptoplast-retaining sea slug Elysia crispata morphotype clarki.</title>
        <authorList>
            <person name="Eastman K.E."/>
            <person name="Pendleton A.L."/>
            <person name="Shaikh M.A."/>
            <person name="Suttiyut T."/>
            <person name="Ogas R."/>
            <person name="Tomko P."/>
            <person name="Gavelis G."/>
            <person name="Widhalm J.R."/>
            <person name="Wisecaver J.H."/>
        </authorList>
    </citation>
    <scope>NUCLEOTIDE SEQUENCE</scope>
    <source>
        <strain evidence="1">ECLA1</strain>
    </source>
</reference>
<evidence type="ECO:0000313" key="1">
    <source>
        <dbReference type="EMBL" id="KAK3785383.1"/>
    </source>
</evidence>
<comment type="caution">
    <text evidence="1">The sequence shown here is derived from an EMBL/GenBank/DDBJ whole genome shotgun (WGS) entry which is preliminary data.</text>
</comment>
<accession>A0AAE1DXP8</accession>